<name>A0ABT4J799_9RHOB</name>
<protein>
    <submittedName>
        <fullName evidence="2">SDR family oxidoreductase</fullName>
    </submittedName>
</protein>
<dbReference type="InterPro" id="IPR002347">
    <property type="entry name" value="SDR_fam"/>
</dbReference>
<dbReference type="RefSeq" id="WP_268943062.1">
    <property type="nucleotide sequence ID" value="NZ_JAPTYD010000026.1"/>
</dbReference>
<keyword evidence="3" id="KW-1185">Reference proteome</keyword>
<dbReference type="PANTHER" id="PTHR42879:SF2">
    <property type="entry name" value="3-OXOACYL-[ACYL-CARRIER-PROTEIN] REDUCTASE FABG"/>
    <property type="match status" value="1"/>
</dbReference>
<dbReference type="Proteomes" id="UP001149822">
    <property type="component" value="Unassembled WGS sequence"/>
</dbReference>
<comment type="similarity">
    <text evidence="1">Belongs to the short-chain dehydrogenases/reductases (SDR) family.</text>
</comment>
<dbReference type="InterPro" id="IPR020904">
    <property type="entry name" value="Sc_DH/Rdtase_CS"/>
</dbReference>
<dbReference type="SUPFAM" id="SSF51735">
    <property type="entry name" value="NAD(P)-binding Rossmann-fold domains"/>
    <property type="match status" value="1"/>
</dbReference>
<reference evidence="2" key="1">
    <citation type="submission" date="2022-12" db="EMBL/GenBank/DDBJ databases">
        <title>Paracoccus sp. EF6 isolated from a lake water.</title>
        <authorList>
            <person name="Liu H."/>
        </authorList>
    </citation>
    <scope>NUCLEOTIDE SEQUENCE</scope>
    <source>
        <strain evidence="2">EF6</strain>
    </source>
</reference>
<dbReference type="InterPro" id="IPR036291">
    <property type="entry name" value="NAD(P)-bd_dom_sf"/>
</dbReference>
<dbReference type="PRINTS" id="PR00080">
    <property type="entry name" value="SDRFAMILY"/>
</dbReference>
<accession>A0ABT4J799</accession>
<dbReference type="PANTHER" id="PTHR42879">
    <property type="entry name" value="3-OXOACYL-(ACYL-CARRIER-PROTEIN) REDUCTASE"/>
    <property type="match status" value="1"/>
</dbReference>
<dbReference type="InterPro" id="IPR050259">
    <property type="entry name" value="SDR"/>
</dbReference>
<evidence type="ECO:0000313" key="2">
    <source>
        <dbReference type="EMBL" id="MCZ0963007.1"/>
    </source>
</evidence>
<sequence>MGKRFEGRVALVTGGANGIGRASAMKFAQQGAKVAILDIEDGPLGETSEAIRSAGGEVLPLVTNMRDRDAVKASIEKASSDLGPVDILLNNVGQTARKNASEFLDSVPETWEFVVDLNLMVTFYVSWLIAPGMRDRKFGRIVNISSDSTLIGEKTIVDYVAAKSGVTGFTRGLARELAPFGINVNAVAPGVTNTRGPKQLPKEVYDAAVREIPMGHFAEPEDIANAITFLASEEARCITGQLLVVNGGRIFY</sequence>
<dbReference type="Pfam" id="PF13561">
    <property type="entry name" value="adh_short_C2"/>
    <property type="match status" value="1"/>
</dbReference>
<dbReference type="Gene3D" id="3.40.50.720">
    <property type="entry name" value="NAD(P)-binding Rossmann-like Domain"/>
    <property type="match status" value="1"/>
</dbReference>
<dbReference type="EMBL" id="JAPTYD010000026">
    <property type="protein sequence ID" value="MCZ0963007.1"/>
    <property type="molecule type" value="Genomic_DNA"/>
</dbReference>
<evidence type="ECO:0000256" key="1">
    <source>
        <dbReference type="ARBA" id="ARBA00006484"/>
    </source>
</evidence>
<dbReference type="PRINTS" id="PR00081">
    <property type="entry name" value="GDHRDH"/>
</dbReference>
<comment type="caution">
    <text evidence="2">The sequence shown here is derived from an EMBL/GenBank/DDBJ whole genome shotgun (WGS) entry which is preliminary data.</text>
</comment>
<dbReference type="PROSITE" id="PS00061">
    <property type="entry name" value="ADH_SHORT"/>
    <property type="match status" value="1"/>
</dbReference>
<evidence type="ECO:0000313" key="3">
    <source>
        <dbReference type="Proteomes" id="UP001149822"/>
    </source>
</evidence>
<proteinExistence type="inferred from homology"/>
<gene>
    <name evidence="2" type="ORF">OU682_15415</name>
</gene>
<organism evidence="2 3">
    <name type="scientific">Paracoccus benzoatiresistens</name>
    <dbReference type="NCBI Taxonomy" id="2997341"/>
    <lineage>
        <taxon>Bacteria</taxon>
        <taxon>Pseudomonadati</taxon>
        <taxon>Pseudomonadota</taxon>
        <taxon>Alphaproteobacteria</taxon>
        <taxon>Rhodobacterales</taxon>
        <taxon>Paracoccaceae</taxon>
        <taxon>Paracoccus</taxon>
    </lineage>
</organism>